<keyword evidence="5 8" id="KW-0418">Kinase</keyword>
<evidence type="ECO:0000256" key="1">
    <source>
        <dbReference type="ARBA" id="ARBA00012513"/>
    </source>
</evidence>
<evidence type="ECO:0000313" key="8">
    <source>
        <dbReference type="EMBL" id="ERE87754.1"/>
    </source>
</evidence>
<evidence type="ECO:0000256" key="6">
    <source>
        <dbReference type="ARBA" id="ARBA00022840"/>
    </source>
</evidence>
<dbReference type="AlphaFoldDB" id="A0A061IHH8"/>
<sequence>TLGKETFAEGKQACHLHTEVQAAVRILGNGQKNDHSNKTEMDILKVVDQPNIISTTGHIYMEHAACGDLLSHTEKVRHLQEEQAQYVVTQVVCAVPYCHKDGSAYRDTKLDNILLDGKGSIQTV</sequence>
<evidence type="ECO:0000313" key="9">
    <source>
        <dbReference type="Proteomes" id="UP000030759"/>
    </source>
</evidence>
<dbReference type="PANTHER" id="PTHR24346">
    <property type="entry name" value="MAP/MICROTUBULE AFFINITY-REGULATING KINASE"/>
    <property type="match status" value="1"/>
</dbReference>
<keyword evidence="4" id="KW-0547">Nucleotide-binding</keyword>
<dbReference type="InterPro" id="IPR000719">
    <property type="entry name" value="Prot_kinase_dom"/>
</dbReference>
<evidence type="ECO:0000256" key="3">
    <source>
        <dbReference type="ARBA" id="ARBA00022679"/>
    </source>
</evidence>
<accession>A0A061IHH8</accession>
<evidence type="ECO:0000256" key="2">
    <source>
        <dbReference type="ARBA" id="ARBA00022527"/>
    </source>
</evidence>
<keyword evidence="2" id="KW-0723">Serine/threonine-protein kinase</keyword>
<organism evidence="8 9">
    <name type="scientific">Cricetulus griseus</name>
    <name type="common">Chinese hamster</name>
    <name type="synonym">Cricetulus barabensis griseus</name>
    <dbReference type="NCBI Taxonomy" id="10029"/>
    <lineage>
        <taxon>Eukaryota</taxon>
        <taxon>Metazoa</taxon>
        <taxon>Chordata</taxon>
        <taxon>Craniata</taxon>
        <taxon>Vertebrata</taxon>
        <taxon>Euteleostomi</taxon>
        <taxon>Mammalia</taxon>
        <taxon>Eutheria</taxon>
        <taxon>Euarchontoglires</taxon>
        <taxon>Glires</taxon>
        <taxon>Rodentia</taxon>
        <taxon>Myomorpha</taxon>
        <taxon>Muroidea</taxon>
        <taxon>Cricetidae</taxon>
        <taxon>Cricetinae</taxon>
        <taxon>Cricetulus</taxon>
    </lineage>
</organism>
<protein>
    <recommendedName>
        <fullName evidence="1">non-specific serine/threonine protein kinase</fullName>
        <ecNumber evidence="1">2.7.11.1</ecNumber>
    </recommendedName>
</protein>
<dbReference type="GO" id="GO:0004674">
    <property type="term" value="F:protein serine/threonine kinase activity"/>
    <property type="evidence" value="ECO:0007669"/>
    <property type="project" value="UniProtKB-KW"/>
</dbReference>
<dbReference type="EC" id="2.7.11.1" evidence="1"/>
<dbReference type="GO" id="GO:0005829">
    <property type="term" value="C:cytosol"/>
    <property type="evidence" value="ECO:0007669"/>
    <property type="project" value="TreeGrafter"/>
</dbReference>
<evidence type="ECO:0000256" key="4">
    <source>
        <dbReference type="ARBA" id="ARBA00022741"/>
    </source>
</evidence>
<dbReference type="SUPFAM" id="SSF56112">
    <property type="entry name" value="Protein kinase-like (PK-like)"/>
    <property type="match status" value="1"/>
</dbReference>
<dbReference type="Proteomes" id="UP000030759">
    <property type="component" value="Unassembled WGS sequence"/>
</dbReference>
<keyword evidence="6" id="KW-0067">ATP-binding</keyword>
<dbReference type="EMBL" id="KE666952">
    <property type="protein sequence ID" value="ERE87754.1"/>
    <property type="molecule type" value="Genomic_DNA"/>
</dbReference>
<evidence type="ECO:0000259" key="7">
    <source>
        <dbReference type="PROSITE" id="PS50011"/>
    </source>
</evidence>
<dbReference type="Gene3D" id="1.10.510.10">
    <property type="entry name" value="Transferase(Phosphotransferase) domain 1"/>
    <property type="match status" value="1"/>
</dbReference>
<dbReference type="PANTHER" id="PTHR24346:SF85">
    <property type="entry name" value="RIKEN CDNA 1810024B03 GENE"/>
    <property type="match status" value="1"/>
</dbReference>
<dbReference type="InterPro" id="IPR011009">
    <property type="entry name" value="Kinase-like_dom_sf"/>
</dbReference>
<evidence type="ECO:0000256" key="5">
    <source>
        <dbReference type="ARBA" id="ARBA00022777"/>
    </source>
</evidence>
<dbReference type="GO" id="GO:0035556">
    <property type="term" value="P:intracellular signal transduction"/>
    <property type="evidence" value="ECO:0007669"/>
    <property type="project" value="TreeGrafter"/>
</dbReference>
<keyword evidence="3 8" id="KW-0808">Transferase</keyword>
<gene>
    <name evidence="8" type="ORF">H671_1g3547</name>
</gene>
<dbReference type="GO" id="GO:0045719">
    <property type="term" value="P:negative regulation of glycogen biosynthetic process"/>
    <property type="evidence" value="ECO:0007669"/>
    <property type="project" value="TreeGrafter"/>
</dbReference>
<feature type="non-terminal residue" evidence="8">
    <location>
        <position position="1"/>
    </location>
</feature>
<dbReference type="GO" id="GO:0005634">
    <property type="term" value="C:nucleus"/>
    <property type="evidence" value="ECO:0007669"/>
    <property type="project" value="TreeGrafter"/>
</dbReference>
<proteinExistence type="predicted"/>
<name>A0A061IHH8_CRIGR</name>
<feature type="domain" description="Protein kinase" evidence="7">
    <location>
        <begin position="1"/>
        <end position="124"/>
    </location>
</feature>
<dbReference type="PROSITE" id="PS50011">
    <property type="entry name" value="PROTEIN_KINASE_DOM"/>
    <property type="match status" value="1"/>
</dbReference>
<dbReference type="Pfam" id="PF00069">
    <property type="entry name" value="Pkinase"/>
    <property type="match status" value="1"/>
</dbReference>
<reference evidence="9" key="1">
    <citation type="journal article" date="2013" name="Nat. Biotechnol.">
        <title>Chinese hamster genome sequenced from sorted chromosomes.</title>
        <authorList>
            <person name="Brinkrolf K."/>
            <person name="Rupp O."/>
            <person name="Laux H."/>
            <person name="Kollin F."/>
            <person name="Ernst W."/>
            <person name="Linke B."/>
            <person name="Kofler R."/>
            <person name="Romand S."/>
            <person name="Hesse F."/>
            <person name="Budach W.E."/>
            <person name="Galosy S."/>
            <person name="Muller D."/>
            <person name="Noll T."/>
            <person name="Wienberg J."/>
            <person name="Jostock T."/>
            <person name="Leonard M."/>
            <person name="Grillari J."/>
            <person name="Tauch A."/>
            <person name="Goesmann A."/>
            <person name="Helk B."/>
            <person name="Mott J.E."/>
            <person name="Puhler A."/>
            <person name="Borth N."/>
        </authorList>
    </citation>
    <scope>NUCLEOTIDE SEQUENCE [LARGE SCALE GENOMIC DNA]</scope>
    <source>
        <strain evidence="9">17A/GY</strain>
    </source>
</reference>
<dbReference type="GO" id="GO:0005524">
    <property type="term" value="F:ATP binding"/>
    <property type="evidence" value="ECO:0007669"/>
    <property type="project" value="UniProtKB-KW"/>
</dbReference>